<dbReference type="AlphaFoldDB" id="A0A9P6A5V6"/>
<dbReference type="EMBL" id="MU154531">
    <property type="protein sequence ID" value="KAF9499577.1"/>
    <property type="molecule type" value="Genomic_DNA"/>
</dbReference>
<accession>A0A9P6A5V6</accession>
<reference evidence="1" key="1">
    <citation type="submission" date="2020-11" db="EMBL/GenBank/DDBJ databases">
        <authorList>
            <consortium name="DOE Joint Genome Institute"/>
            <person name="Ahrendt S."/>
            <person name="Riley R."/>
            <person name="Andreopoulos W."/>
            <person name="Labutti K."/>
            <person name="Pangilinan J."/>
            <person name="Ruiz-Duenas F.J."/>
            <person name="Barrasa J.M."/>
            <person name="Sanchez-Garcia M."/>
            <person name="Camarero S."/>
            <person name="Miyauchi S."/>
            <person name="Serrano A."/>
            <person name="Linde D."/>
            <person name="Babiker R."/>
            <person name="Drula E."/>
            <person name="Ayuso-Fernandez I."/>
            <person name="Pacheco R."/>
            <person name="Padilla G."/>
            <person name="Ferreira P."/>
            <person name="Barriuso J."/>
            <person name="Kellner H."/>
            <person name="Castanera R."/>
            <person name="Alfaro M."/>
            <person name="Ramirez L."/>
            <person name="Pisabarro A.G."/>
            <person name="Kuo A."/>
            <person name="Tritt A."/>
            <person name="Lipzen A."/>
            <person name="He G."/>
            <person name="Yan M."/>
            <person name="Ng V."/>
            <person name="Cullen D."/>
            <person name="Martin F."/>
            <person name="Rosso M.-N."/>
            <person name="Henrissat B."/>
            <person name="Hibbett D."/>
            <person name="Martinez A.T."/>
            <person name="Grigoriev I.V."/>
        </authorList>
    </citation>
    <scope>NUCLEOTIDE SEQUENCE</scope>
    <source>
        <strain evidence="1">ATCC 90797</strain>
    </source>
</reference>
<dbReference type="Proteomes" id="UP000807025">
    <property type="component" value="Unassembled WGS sequence"/>
</dbReference>
<protein>
    <submittedName>
        <fullName evidence="1">Uncharacterized protein</fullName>
    </submittedName>
</protein>
<organism evidence="1 2">
    <name type="scientific">Pleurotus eryngii</name>
    <name type="common">Boletus of the steppes</name>
    <dbReference type="NCBI Taxonomy" id="5323"/>
    <lineage>
        <taxon>Eukaryota</taxon>
        <taxon>Fungi</taxon>
        <taxon>Dikarya</taxon>
        <taxon>Basidiomycota</taxon>
        <taxon>Agaricomycotina</taxon>
        <taxon>Agaricomycetes</taxon>
        <taxon>Agaricomycetidae</taxon>
        <taxon>Agaricales</taxon>
        <taxon>Pleurotineae</taxon>
        <taxon>Pleurotaceae</taxon>
        <taxon>Pleurotus</taxon>
    </lineage>
</organism>
<comment type="caution">
    <text evidence="1">The sequence shown here is derived from an EMBL/GenBank/DDBJ whole genome shotgun (WGS) entry which is preliminary data.</text>
</comment>
<gene>
    <name evidence="1" type="ORF">BDN71DRAFT_1502918</name>
</gene>
<sequence>MDPVGIDPRWEVFVPFHTYLLSAFPLDEPLLINGSILRTLASSMVRTIVDADPSAKVNESGGEALATTRVTIETLLANGFGPARTVVQGSPAPNDWFSKLTLLAQGAGHLGTDLAAHYGECSFAMVVDE</sequence>
<proteinExistence type="predicted"/>
<name>A0A9P6A5V6_PLEER</name>
<evidence type="ECO:0000313" key="1">
    <source>
        <dbReference type="EMBL" id="KAF9499577.1"/>
    </source>
</evidence>
<evidence type="ECO:0000313" key="2">
    <source>
        <dbReference type="Proteomes" id="UP000807025"/>
    </source>
</evidence>
<keyword evidence="2" id="KW-1185">Reference proteome</keyword>
<dbReference type="OrthoDB" id="3064516at2759"/>